<dbReference type="PANTHER" id="PTHR21301:SF10">
    <property type="entry name" value="REVERSE TRANSCRIPTASE DOMAIN-CONTAINING PROTEIN"/>
    <property type="match status" value="1"/>
</dbReference>
<dbReference type="Proteomes" id="UP001249851">
    <property type="component" value="Unassembled WGS sequence"/>
</dbReference>
<reference evidence="2" key="1">
    <citation type="journal article" date="2023" name="G3 (Bethesda)">
        <title>Whole genome assembly and annotation of the endangered Caribbean coral Acropora cervicornis.</title>
        <authorList>
            <person name="Selwyn J.D."/>
            <person name="Vollmer S.V."/>
        </authorList>
    </citation>
    <scope>NUCLEOTIDE SEQUENCE</scope>
    <source>
        <strain evidence="2">K2</strain>
    </source>
</reference>
<name>A0AAD9PVA6_ACRCE</name>
<organism evidence="2 3">
    <name type="scientific">Acropora cervicornis</name>
    <name type="common">Staghorn coral</name>
    <dbReference type="NCBI Taxonomy" id="6130"/>
    <lineage>
        <taxon>Eukaryota</taxon>
        <taxon>Metazoa</taxon>
        <taxon>Cnidaria</taxon>
        <taxon>Anthozoa</taxon>
        <taxon>Hexacorallia</taxon>
        <taxon>Scleractinia</taxon>
        <taxon>Astrocoeniina</taxon>
        <taxon>Acroporidae</taxon>
        <taxon>Acropora</taxon>
    </lineage>
</organism>
<dbReference type="PROSITE" id="PS50878">
    <property type="entry name" value="RT_POL"/>
    <property type="match status" value="1"/>
</dbReference>
<feature type="non-terminal residue" evidence="2">
    <location>
        <position position="1"/>
    </location>
</feature>
<dbReference type="PANTHER" id="PTHR21301">
    <property type="entry name" value="REVERSE TRANSCRIPTASE"/>
    <property type="match status" value="1"/>
</dbReference>
<gene>
    <name evidence="2" type="ORF">P5673_030313</name>
</gene>
<proteinExistence type="predicted"/>
<evidence type="ECO:0000313" key="3">
    <source>
        <dbReference type="Proteomes" id="UP001249851"/>
    </source>
</evidence>
<feature type="domain" description="Reverse transcriptase" evidence="1">
    <location>
        <begin position="1"/>
        <end position="213"/>
    </location>
</feature>
<evidence type="ECO:0000259" key="1">
    <source>
        <dbReference type="PROSITE" id="PS50878"/>
    </source>
</evidence>
<reference evidence="2" key="2">
    <citation type="journal article" date="2023" name="Science">
        <title>Genomic signatures of disease resistance in endangered staghorn corals.</title>
        <authorList>
            <person name="Vollmer S.V."/>
            <person name="Selwyn J.D."/>
            <person name="Despard B.A."/>
            <person name="Roesel C.L."/>
        </authorList>
    </citation>
    <scope>NUCLEOTIDE SEQUENCE</scope>
    <source>
        <strain evidence="2">K2</strain>
    </source>
</reference>
<dbReference type="EMBL" id="JARQWQ010000128">
    <property type="protein sequence ID" value="KAK2549310.1"/>
    <property type="molecule type" value="Genomic_DNA"/>
</dbReference>
<feature type="non-terminal residue" evidence="2">
    <location>
        <position position="213"/>
    </location>
</feature>
<accession>A0AAD9PVA6</accession>
<evidence type="ECO:0000313" key="2">
    <source>
        <dbReference type="EMBL" id="KAK2549310.1"/>
    </source>
</evidence>
<sequence>DLKALKEALSTLENQVDSEQQRSLNEDILSFAELVLKSNNFEFNGNHYLQKRGTAIGMRLAPSYTNIFMDRLERRLIRNAEVKPRIWWQYIDDIVWTEGEEKLQKFIDYLNSAHETIKFSYKWATVIYPDEDSCTELKYSHFLQKHGTAIGTRMAPAYANLFMHHLESQLLNLAPVKPYLWLRYIDDIFMIWTAGEQSLLEFLQWINQLHNNI</sequence>
<dbReference type="AlphaFoldDB" id="A0AAD9PVA6"/>
<keyword evidence="3" id="KW-1185">Reference proteome</keyword>
<protein>
    <recommendedName>
        <fullName evidence="1">Reverse transcriptase domain-containing protein</fullName>
    </recommendedName>
</protein>
<dbReference type="InterPro" id="IPR000477">
    <property type="entry name" value="RT_dom"/>
</dbReference>
<comment type="caution">
    <text evidence="2">The sequence shown here is derived from an EMBL/GenBank/DDBJ whole genome shotgun (WGS) entry which is preliminary data.</text>
</comment>